<evidence type="ECO:0000259" key="12">
    <source>
        <dbReference type="PROSITE" id="PS50885"/>
    </source>
</evidence>
<evidence type="ECO:0000313" key="13">
    <source>
        <dbReference type="EMBL" id="NEZ46216.1"/>
    </source>
</evidence>
<dbReference type="PROSITE" id="PS50885">
    <property type="entry name" value="HAMP"/>
    <property type="match status" value="1"/>
</dbReference>
<feature type="domain" description="Methyl-accepting transducer" evidence="11">
    <location>
        <begin position="350"/>
        <end position="621"/>
    </location>
</feature>
<comment type="caution">
    <text evidence="13">The sequence shown here is derived from an EMBL/GenBank/DDBJ whole genome shotgun (WGS) entry which is preliminary data.</text>
</comment>
<dbReference type="InterPro" id="IPR029151">
    <property type="entry name" value="Sensor-like_sf"/>
</dbReference>
<name>A0A6M0R7K1_9CLOT</name>
<evidence type="ECO:0000256" key="8">
    <source>
        <dbReference type="ARBA" id="ARBA00029447"/>
    </source>
</evidence>
<keyword evidence="6 10" id="KW-0472">Membrane</keyword>
<feature type="transmembrane region" description="Helical" evidence="10">
    <location>
        <begin position="255"/>
        <end position="278"/>
    </location>
</feature>
<dbReference type="AlphaFoldDB" id="A0A6M0R7K1"/>
<feature type="domain" description="HAMP" evidence="12">
    <location>
        <begin position="279"/>
        <end position="331"/>
    </location>
</feature>
<dbReference type="PROSITE" id="PS50111">
    <property type="entry name" value="CHEMOTAXIS_TRANSDUC_2"/>
    <property type="match status" value="1"/>
</dbReference>
<protein>
    <submittedName>
        <fullName evidence="13">HAMP domain-containing protein</fullName>
    </submittedName>
</protein>
<dbReference type="CDD" id="cd06225">
    <property type="entry name" value="HAMP"/>
    <property type="match status" value="1"/>
</dbReference>
<dbReference type="SUPFAM" id="SSF103190">
    <property type="entry name" value="Sensory domain-like"/>
    <property type="match status" value="2"/>
</dbReference>
<dbReference type="Proteomes" id="UP000473885">
    <property type="component" value="Unassembled WGS sequence"/>
</dbReference>
<dbReference type="GO" id="GO:0007165">
    <property type="term" value="P:signal transduction"/>
    <property type="evidence" value="ECO:0007669"/>
    <property type="project" value="UniProtKB-KW"/>
</dbReference>
<keyword evidence="14" id="KW-1185">Reference proteome</keyword>
<evidence type="ECO:0000256" key="10">
    <source>
        <dbReference type="SAM" id="Phobius"/>
    </source>
</evidence>
<comment type="similarity">
    <text evidence="8">Belongs to the methyl-accepting chemotaxis (MCP) protein family.</text>
</comment>
<evidence type="ECO:0000313" key="14">
    <source>
        <dbReference type="Proteomes" id="UP000473885"/>
    </source>
</evidence>
<evidence type="ECO:0000256" key="3">
    <source>
        <dbReference type="ARBA" id="ARBA00022500"/>
    </source>
</evidence>
<dbReference type="PANTHER" id="PTHR32089">
    <property type="entry name" value="METHYL-ACCEPTING CHEMOTAXIS PROTEIN MCPB"/>
    <property type="match status" value="1"/>
</dbReference>
<evidence type="ECO:0000256" key="6">
    <source>
        <dbReference type="ARBA" id="ARBA00023136"/>
    </source>
</evidence>
<dbReference type="SMART" id="SM00304">
    <property type="entry name" value="HAMP"/>
    <property type="match status" value="1"/>
</dbReference>
<sequence>MVSNKFKKQVKVDGLNLANQLNSEITKYTEFKKTIDSLSSEKLLSVAYLLNQTKDTSNANLAEIAKQTNLQEINITDNQGKIIYSNLPENINYVFPSDYIGYDILKGKKTSLVEPLRQNKLNHNYYKYSATSFGNGGLIQIGLNANEVKKLNNFVDTQTLVEELSKNKNIKYALVMDKNLKVLSHSIKERIGKTLTDEATKSVIKTGKTFSSYYKYKGETIFDIIMPVKNSSGTLIGVMSFGLSLSDQQAALKNILLSSIFITLISLIISTLLLIYIIRKSLTPLNDLSNIAEAVSRGDLTQKVKIQNEDEIGTVGKSFNLMIDNLRDITNNINKFSSNLLSSSQHVLSSAEQTTAVSEEISSSTQEIAEGSNNQVKLINDISLDMNDMTESIFNIEEKVEEILSHSQNTNTLASNGKNDMKNMIDQVTTLKESVSYSSDIIYNLQKNSEEIGNIVEIINNIADQTNLLALNASIEAARAGEAGRGFAVVAEEVRKLAEESMSSANNIKNLILTNSEKTKDALKSIEKGNLEAQKGKEIVGIVNGSFEKMLSSFDNIQDRFEIVNTMIENSNKYITDISTKIYEIENISTNASSSTQEVAASTEEQTSTIEETTEAIEKLVSMVEELQKNVSVFKL</sequence>
<dbReference type="CDD" id="cd11386">
    <property type="entry name" value="MCP_signal"/>
    <property type="match status" value="1"/>
</dbReference>
<dbReference type="InterPro" id="IPR033463">
    <property type="entry name" value="sCache_3"/>
</dbReference>
<dbReference type="EMBL" id="SXDP01000002">
    <property type="protein sequence ID" value="NEZ46216.1"/>
    <property type="molecule type" value="Genomic_DNA"/>
</dbReference>
<keyword evidence="7 9" id="KW-0807">Transducer</keyword>
<evidence type="ECO:0000256" key="4">
    <source>
        <dbReference type="ARBA" id="ARBA00022692"/>
    </source>
</evidence>
<organism evidence="13 14">
    <name type="scientific">Clostridium niameyense</name>
    <dbReference type="NCBI Taxonomy" id="1622073"/>
    <lineage>
        <taxon>Bacteria</taxon>
        <taxon>Bacillati</taxon>
        <taxon>Bacillota</taxon>
        <taxon>Clostridia</taxon>
        <taxon>Eubacteriales</taxon>
        <taxon>Clostridiaceae</taxon>
        <taxon>Clostridium</taxon>
    </lineage>
</organism>
<dbReference type="SUPFAM" id="SSF58104">
    <property type="entry name" value="Methyl-accepting chemotaxis protein (MCP) signaling domain"/>
    <property type="match status" value="1"/>
</dbReference>
<proteinExistence type="inferred from homology"/>
<evidence type="ECO:0000256" key="1">
    <source>
        <dbReference type="ARBA" id="ARBA00004651"/>
    </source>
</evidence>
<dbReference type="Pfam" id="PF17203">
    <property type="entry name" value="sCache_3_2"/>
    <property type="match status" value="1"/>
</dbReference>
<dbReference type="InterPro" id="IPR004089">
    <property type="entry name" value="MCPsignal_dom"/>
</dbReference>
<dbReference type="GO" id="GO:0006935">
    <property type="term" value="P:chemotaxis"/>
    <property type="evidence" value="ECO:0007669"/>
    <property type="project" value="UniProtKB-KW"/>
</dbReference>
<keyword evidence="5 10" id="KW-1133">Transmembrane helix</keyword>
<keyword evidence="2" id="KW-1003">Cell membrane</keyword>
<dbReference type="PANTHER" id="PTHR32089:SF114">
    <property type="entry name" value="METHYL-ACCEPTING CHEMOTAXIS PROTEIN MCPB"/>
    <property type="match status" value="1"/>
</dbReference>
<keyword evidence="3" id="KW-0145">Chemotaxis</keyword>
<dbReference type="CDD" id="cd18773">
    <property type="entry name" value="PDC1_HK_sensor"/>
    <property type="match status" value="1"/>
</dbReference>
<dbReference type="Gene3D" id="1.10.287.950">
    <property type="entry name" value="Methyl-accepting chemotaxis protein"/>
    <property type="match status" value="1"/>
</dbReference>
<dbReference type="GO" id="GO:0005886">
    <property type="term" value="C:plasma membrane"/>
    <property type="evidence" value="ECO:0007669"/>
    <property type="project" value="UniProtKB-SubCell"/>
</dbReference>
<keyword evidence="4 10" id="KW-0812">Transmembrane</keyword>
<dbReference type="Gene3D" id="3.30.450.20">
    <property type="entry name" value="PAS domain"/>
    <property type="match status" value="1"/>
</dbReference>
<evidence type="ECO:0000256" key="7">
    <source>
        <dbReference type="ARBA" id="ARBA00023224"/>
    </source>
</evidence>
<dbReference type="Gene3D" id="6.10.340.10">
    <property type="match status" value="1"/>
</dbReference>
<dbReference type="SMART" id="SM00283">
    <property type="entry name" value="MA"/>
    <property type="match status" value="1"/>
</dbReference>
<evidence type="ECO:0000256" key="9">
    <source>
        <dbReference type="PROSITE-ProRule" id="PRU00284"/>
    </source>
</evidence>
<dbReference type="Pfam" id="PF00015">
    <property type="entry name" value="MCPsignal"/>
    <property type="match status" value="1"/>
</dbReference>
<reference evidence="13 14" key="1">
    <citation type="submission" date="2019-04" db="EMBL/GenBank/DDBJ databases">
        <title>Genome sequencing of Clostridium botulinum Groups I-IV and Clostridium butyricum.</title>
        <authorList>
            <person name="Brunt J."/>
            <person name="Van Vliet A.H.M."/>
            <person name="Stringer S.C."/>
            <person name="Carter A.T."/>
            <person name="Peck M.W."/>
        </authorList>
    </citation>
    <scope>NUCLEOTIDE SEQUENCE [LARGE SCALE GENOMIC DNA]</scope>
    <source>
        <strain evidence="13 14">IFR 18/094</strain>
    </source>
</reference>
<gene>
    <name evidence="13" type="ORF">FDF74_03195</name>
</gene>
<evidence type="ECO:0000259" key="11">
    <source>
        <dbReference type="PROSITE" id="PS50111"/>
    </source>
</evidence>
<evidence type="ECO:0000256" key="5">
    <source>
        <dbReference type="ARBA" id="ARBA00022989"/>
    </source>
</evidence>
<dbReference type="InterPro" id="IPR003660">
    <property type="entry name" value="HAMP_dom"/>
</dbReference>
<accession>A0A6M0R7K1</accession>
<evidence type="ECO:0000256" key="2">
    <source>
        <dbReference type="ARBA" id="ARBA00022475"/>
    </source>
</evidence>
<dbReference type="Pfam" id="PF00672">
    <property type="entry name" value="HAMP"/>
    <property type="match status" value="1"/>
</dbReference>
<comment type="subcellular location">
    <subcellularLocation>
        <location evidence="1">Cell membrane</location>
        <topology evidence="1">Multi-pass membrane protein</topology>
    </subcellularLocation>
</comment>